<dbReference type="AlphaFoldDB" id="A0A9E7PKJ7"/>
<dbReference type="KEGG" id="mend:L6E24_10340"/>
<sequence length="195" mass="22349">MEFKRFFLLGLVLFAFIIIPGCSEEDECGPLISDIDRLEKSADERLKTLDLSDAGDGITVAQTDASKEQYYEALTIIFSIRDMECMDVFIYNNRLRYLQLKYDTLDVYQSVNGLEERTEVIFASGPSEFKIETADILTGAEILDRRAEYLGYMADEINQKALSKESQDIITKIKTDLEIQQSRLRQISGLLLPYR</sequence>
<dbReference type="GeneID" id="74308103"/>
<dbReference type="RefSeq" id="WP_257741910.1">
    <property type="nucleotide sequence ID" value="NZ_CP096115.1"/>
</dbReference>
<proteinExistence type="predicted"/>
<accession>A0A9E7PKJ7</accession>
<reference evidence="1" key="1">
    <citation type="submission" date="2022-04" db="EMBL/GenBank/DDBJ databases">
        <title>Complete genome of Methanoplanus endosymbiosus DSM 3599.</title>
        <authorList>
            <person name="Chen S.-C."/>
            <person name="You Y.-T."/>
            <person name="Zhou Y.-Z."/>
            <person name="Lai M.-C."/>
        </authorList>
    </citation>
    <scope>NUCLEOTIDE SEQUENCE</scope>
    <source>
        <strain evidence="1">DSM 3599</strain>
    </source>
</reference>
<name>A0A9E7PKJ7_9EURY</name>
<protein>
    <submittedName>
        <fullName evidence="1">Uncharacterized protein</fullName>
    </submittedName>
</protein>
<keyword evidence="2" id="KW-1185">Reference proteome</keyword>
<dbReference type="Proteomes" id="UP001060368">
    <property type="component" value="Chromosome"/>
</dbReference>
<organism evidence="1 2">
    <name type="scientific">Methanoplanus endosymbiosus</name>
    <dbReference type="NCBI Taxonomy" id="33865"/>
    <lineage>
        <taxon>Archaea</taxon>
        <taxon>Methanobacteriati</taxon>
        <taxon>Methanobacteriota</taxon>
        <taxon>Stenosarchaea group</taxon>
        <taxon>Methanomicrobia</taxon>
        <taxon>Methanomicrobiales</taxon>
        <taxon>Methanomicrobiaceae</taxon>
        <taxon>Methanoplanus</taxon>
    </lineage>
</organism>
<evidence type="ECO:0000313" key="1">
    <source>
        <dbReference type="EMBL" id="UUX91758.1"/>
    </source>
</evidence>
<evidence type="ECO:0000313" key="2">
    <source>
        <dbReference type="Proteomes" id="UP001060368"/>
    </source>
</evidence>
<dbReference type="EMBL" id="CP096115">
    <property type="protein sequence ID" value="UUX91758.1"/>
    <property type="molecule type" value="Genomic_DNA"/>
</dbReference>
<gene>
    <name evidence="1" type="ORF">L6E24_10340</name>
</gene>